<evidence type="ECO:0000256" key="1">
    <source>
        <dbReference type="ARBA" id="ARBA00006525"/>
    </source>
</evidence>
<proteinExistence type="inferred from homology"/>
<dbReference type="InterPro" id="IPR057666">
    <property type="entry name" value="DrpA_SLOG"/>
</dbReference>
<dbReference type="RefSeq" id="WP_048309807.1">
    <property type="nucleotide sequence ID" value="NZ_CP119526.1"/>
</dbReference>
<dbReference type="EMBL" id="LELK01000001">
    <property type="protein sequence ID" value="KMM38691.1"/>
    <property type="molecule type" value="Genomic_DNA"/>
</dbReference>
<dbReference type="STRING" id="157733.AB986_05300"/>
<keyword evidence="4" id="KW-1185">Reference proteome</keyword>
<dbReference type="SUPFAM" id="SSF102405">
    <property type="entry name" value="MCP/YpsA-like"/>
    <property type="match status" value="1"/>
</dbReference>
<dbReference type="Gene3D" id="3.40.50.450">
    <property type="match status" value="1"/>
</dbReference>
<name>A0A0J6CQY6_9BACL</name>
<dbReference type="PANTHER" id="PTHR43022:SF1">
    <property type="entry name" value="PROTEIN SMF"/>
    <property type="match status" value="1"/>
</dbReference>
<dbReference type="PANTHER" id="PTHR43022">
    <property type="entry name" value="PROTEIN SMF"/>
    <property type="match status" value="1"/>
</dbReference>
<dbReference type="InterPro" id="IPR003488">
    <property type="entry name" value="DprA"/>
</dbReference>
<dbReference type="AlphaFoldDB" id="A0A0J6CQY6"/>
<dbReference type="NCBIfam" id="TIGR00732">
    <property type="entry name" value="dprA"/>
    <property type="match status" value="1"/>
</dbReference>
<dbReference type="GO" id="GO:0009294">
    <property type="term" value="P:DNA-mediated transformation"/>
    <property type="evidence" value="ECO:0007669"/>
    <property type="project" value="InterPro"/>
</dbReference>
<evidence type="ECO:0000313" key="4">
    <source>
        <dbReference type="Proteomes" id="UP000035996"/>
    </source>
</evidence>
<feature type="domain" description="Smf/DprA SLOG" evidence="2">
    <location>
        <begin position="78"/>
        <end position="287"/>
    </location>
</feature>
<gene>
    <name evidence="3" type="ORF">AB986_05300</name>
</gene>
<protein>
    <recommendedName>
        <fullName evidence="2">Smf/DprA SLOG domain-containing protein</fullName>
    </recommendedName>
</protein>
<reference evidence="3" key="1">
    <citation type="submission" date="2015-06" db="EMBL/GenBank/DDBJ databases">
        <authorList>
            <person name="Liu B."/>
            <person name="Wang J."/>
            <person name="Zhu Y."/>
            <person name="Liu G."/>
            <person name="Chen Q."/>
            <person name="Zheng C."/>
            <person name="Che J."/>
            <person name="Ge C."/>
            <person name="Shi H."/>
            <person name="Pan Z."/>
            <person name="Liu X."/>
        </authorList>
    </citation>
    <scope>NUCLEOTIDE SEQUENCE [LARGE SCALE GENOMIC DNA]</scope>
    <source>
        <strain evidence="3">DSM 16346</strain>
    </source>
</reference>
<evidence type="ECO:0000313" key="3">
    <source>
        <dbReference type="EMBL" id="KMM38691.1"/>
    </source>
</evidence>
<organism evidence="3 4">
    <name type="scientific">Guptibacillus hwajinpoensis</name>
    <dbReference type="NCBI Taxonomy" id="208199"/>
    <lineage>
        <taxon>Bacteria</taxon>
        <taxon>Bacillati</taxon>
        <taxon>Bacillota</taxon>
        <taxon>Bacilli</taxon>
        <taxon>Bacillales</taxon>
        <taxon>Guptibacillaceae</taxon>
        <taxon>Guptibacillus</taxon>
    </lineage>
</organism>
<evidence type="ECO:0000259" key="2">
    <source>
        <dbReference type="Pfam" id="PF02481"/>
    </source>
</evidence>
<sequence length="298" mass="33302">MITFRSRLIQLHQCQGTDWKLLQSFLIFDPTLQSIYDMSAAQLTRFGLSSGQAILLYEDLHIRKPWRISHVKAGDIRAITRFDEAYPERLSHIYDAPWVIYCLGNTKLLSEIKSLSVVGSRNHSPNAEAMMKHILTPIVSSGWTLVSGLALGIDTFAHQLALDHRTGTIAVLGGGFKHIYPKENQLLASIIAQNGLLLSEYPPNRRPEKHQFPERNRIISGLSAGTLIVEARKRSGSLITADQAMEQGRDVFCLPGRMTDLHAEGTNRLIQQGAKLVMEANDILNELSNIHENQTSTI</sequence>
<comment type="caution">
    <text evidence="3">The sequence shown here is derived from an EMBL/GenBank/DDBJ whole genome shotgun (WGS) entry which is preliminary data.</text>
</comment>
<dbReference type="PATRIC" id="fig|157733.3.peg.3298"/>
<comment type="similarity">
    <text evidence="1">Belongs to the DprA/Smf family.</text>
</comment>
<dbReference type="Pfam" id="PF02481">
    <property type="entry name" value="DNA_processg_A"/>
    <property type="match status" value="1"/>
</dbReference>
<accession>A0A0J6CQY6</accession>
<dbReference type="Proteomes" id="UP000035996">
    <property type="component" value="Unassembled WGS sequence"/>
</dbReference>